<sequence length="210" mass="22072">MGTQFLGGPFARVETTVVAEGLAGERIGLVVENGEHDRYSCEGMLVRHGTAVLQGKGEGRGGAREKECREVAGRAVIALGRRECVDVVPARGGGADVQGGGDTAVPPFPVRLLPCRRPREVPGAIVRVGNAWGTFPRAGRHGAVDTVTASGAAGVRGDHRGGFPGNAGQKADRSGFVWRSARHGEDQRIRGRLPVSRLTIFLVPKIPTEA</sequence>
<accession>A0A640UIU8</accession>
<proteinExistence type="predicted"/>
<reference evidence="1 2" key="1">
    <citation type="submission" date="2019-12" db="EMBL/GenBank/DDBJ databases">
        <title>Whole genome shotgun sequence of Streptomyces tubercidicus NBRC 13090.</title>
        <authorList>
            <person name="Ichikawa N."/>
            <person name="Kimura A."/>
            <person name="Kitahashi Y."/>
            <person name="Komaki H."/>
            <person name="Tamura T."/>
        </authorList>
    </citation>
    <scope>NUCLEOTIDE SEQUENCE [LARGE SCALE GENOMIC DNA]</scope>
    <source>
        <strain evidence="1 2">NBRC 13090</strain>
    </source>
</reference>
<dbReference type="EMBL" id="BLIR01000001">
    <property type="protein sequence ID" value="GFE35717.1"/>
    <property type="molecule type" value="Genomic_DNA"/>
</dbReference>
<protein>
    <submittedName>
        <fullName evidence="1">Uncharacterized protein</fullName>
    </submittedName>
</protein>
<organism evidence="1 2">
    <name type="scientific">Streptomyces tubercidicus</name>
    <dbReference type="NCBI Taxonomy" id="47759"/>
    <lineage>
        <taxon>Bacteria</taxon>
        <taxon>Bacillati</taxon>
        <taxon>Actinomycetota</taxon>
        <taxon>Actinomycetes</taxon>
        <taxon>Kitasatosporales</taxon>
        <taxon>Streptomycetaceae</taxon>
        <taxon>Streptomyces</taxon>
    </lineage>
</organism>
<evidence type="ECO:0000313" key="1">
    <source>
        <dbReference type="EMBL" id="GFE35717.1"/>
    </source>
</evidence>
<keyword evidence="2" id="KW-1185">Reference proteome</keyword>
<comment type="caution">
    <text evidence="1">The sequence shown here is derived from an EMBL/GenBank/DDBJ whole genome shotgun (WGS) entry which is preliminary data.</text>
</comment>
<gene>
    <name evidence="1" type="ORF">Stube_03900</name>
</gene>
<dbReference type="AlphaFoldDB" id="A0A640UIU8"/>
<name>A0A640UIU8_9ACTN</name>
<dbReference type="Proteomes" id="UP000431826">
    <property type="component" value="Unassembled WGS sequence"/>
</dbReference>
<evidence type="ECO:0000313" key="2">
    <source>
        <dbReference type="Proteomes" id="UP000431826"/>
    </source>
</evidence>